<protein>
    <recommendedName>
        <fullName evidence="2">non-specific serine/threonine protein kinase</fullName>
        <ecNumber evidence="2">2.7.11.1</ecNumber>
    </recommendedName>
</protein>
<dbReference type="PROSITE" id="PS50011">
    <property type="entry name" value="PROTEIN_KINASE_DOM"/>
    <property type="match status" value="1"/>
</dbReference>
<feature type="domain" description="Protein kinase" evidence="13">
    <location>
        <begin position="14"/>
        <end position="277"/>
    </location>
</feature>
<dbReference type="AlphaFoldDB" id="A0ABD2Q9Z0"/>
<dbReference type="Pfam" id="PF00069">
    <property type="entry name" value="Pkinase"/>
    <property type="match status" value="1"/>
</dbReference>
<dbReference type="InterPro" id="IPR008271">
    <property type="entry name" value="Ser/Thr_kinase_AS"/>
</dbReference>
<dbReference type="InterPro" id="IPR017441">
    <property type="entry name" value="Protein_kinase_ATP_BS"/>
</dbReference>
<evidence type="ECO:0000256" key="11">
    <source>
        <dbReference type="PROSITE-ProRule" id="PRU10141"/>
    </source>
</evidence>
<dbReference type="FunFam" id="3.30.200.20:FF:000686">
    <property type="entry name" value="Ribosomal protein S6 kinase"/>
    <property type="match status" value="1"/>
</dbReference>
<dbReference type="PROSITE" id="PS51285">
    <property type="entry name" value="AGC_KINASE_CTER"/>
    <property type="match status" value="1"/>
</dbReference>
<dbReference type="EMBL" id="JBJKFK010000566">
    <property type="protein sequence ID" value="KAL3316293.1"/>
    <property type="molecule type" value="Genomic_DNA"/>
</dbReference>
<accession>A0ABD2Q9Z0</accession>
<sequence length="458" mass="51931">MVNPGQEKVKPSDFKLLKVLGKGGYGKVFLAEKVRGIDTGKVFAMKVLKKASIVTSAKDTAHTRSERNILEMIKHPFLVELHFAFQTPGKLYLVLEFLPGGELFMRLESSGVFTEEQASFYLSEIILAIGHLHSMEIIYRDLKPENVLLDAQGHVKLTDFGLSKERIDDRSNHRTDTFCGTIEYMAPEIIRREGHGKAVDWWSLGTLMYDMLTGGPPFQCDDRRRTIESILRDTFMCSPDTSQEAVSLLNGLLQKREALRLGYGPRDADAIKEHEFFRSLDWEKVYRREMTPPFKPNLTSSTDVSQFDPTITQEHPMESPDDFAAISPSLSGLFEGFTYVDKSILSMMKEPWVEPPIARSRRRSGLSMSGSPLIRSSQNSHDYYMSSNSSSAIPHSTHDSFVHPEDFEDMEVSLLASCFIAFTFSMKFANFCSRCHSQRYLIQGKSNAYAEACLIYEK</sequence>
<evidence type="ECO:0000256" key="8">
    <source>
        <dbReference type="ARBA" id="ARBA00022840"/>
    </source>
</evidence>
<dbReference type="SUPFAM" id="SSF56112">
    <property type="entry name" value="Protein kinase-like (PK-like)"/>
    <property type="match status" value="1"/>
</dbReference>
<feature type="binding site" evidence="11">
    <location>
        <position position="46"/>
    </location>
    <ligand>
        <name>ATP</name>
        <dbReference type="ChEBI" id="CHEBI:30616"/>
    </ligand>
</feature>
<comment type="similarity">
    <text evidence="1">Belongs to the protein kinase superfamily. AGC Ser/Thr protein kinase family. S6 kinase subfamily.</text>
</comment>
<dbReference type="InterPro" id="IPR000961">
    <property type="entry name" value="AGC-kinase_C"/>
</dbReference>
<evidence type="ECO:0000256" key="4">
    <source>
        <dbReference type="ARBA" id="ARBA00022553"/>
    </source>
</evidence>
<evidence type="ECO:0000256" key="9">
    <source>
        <dbReference type="ARBA" id="ARBA00047899"/>
    </source>
</evidence>
<feature type="domain" description="AGC-kinase C-terminal" evidence="14">
    <location>
        <begin position="278"/>
        <end position="349"/>
    </location>
</feature>
<evidence type="ECO:0000313" key="16">
    <source>
        <dbReference type="Proteomes" id="UP001626550"/>
    </source>
</evidence>
<comment type="catalytic activity">
    <reaction evidence="10">
        <text>L-seryl-[protein] + ATP = O-phospho-L-seryl-[protein] + ADP + H(+)</text>
        <dbReference type="Rhea" id="RHEA:17989"/>
        <dbReference type="Rhea" id="RHEA-COMP:9863"/>
        <dbReference type="Rhea" id="RHEA-COMP:11604"/>
        <dbReference type="ChEBI" id="CHEBI:15378"/>
        <dbReference type="ChEBI" id="CHEBI:29999"/>
        <dbReference type="ChEBI" id="CHEBI:30616"/>
        <dbReference type="ChEBI" id="CHEBI:83421"/>
        <dbReference type="ChEBI" id="CHEBI:456216"/>
        <dbReference type="EC" id="2.7.11.1"/>
    </reaction>
</comment>
<dbReference type="SMART" id="SM00220">
    <property type="entry name" value="S_TKc"/>
    <property type="match status" value="1"/>
</dbReference>
<gene>
    <name evidence="15" type="primary">RPS6KB1_2</name>
    <name evidence="15" type="ORF">Ciccas_005063</name>
</gene>
<evidence type="ECO:0000256" key="3">
    <source>
        <dbReference type="ARBA" id="ARBA00022527"/>
    </source>
</evidence>
<keyword evidence="7 15" id="KW-0418">Kinase</keyword>
<dbReference type="FunFam" id="1.10.510.10:FF:000008">
    <property type="entry name" value="Non-specific serine/threonine protein kinase"/>
    <property type="match status" value="1"/>
</dbReference>
<comment type="caution">
    <text evidence="15">The sequence shown here is derived from an EMBL/GenBank/DDBJ whole genome shotgun (WGS) entry which is preliminary data.</text>
</comment>
<dbReference type="PANTHER" id="PTHR24351">
    <property type="entry name" value="RIBOSOMAL PROTEIN S6 KINASE"/>
    <property type="match status" value="1"/>
</dbReference>
<proteinExistence type="inferred from homology"/>
<dbReference type="InterPro" id="IPR011009">
    <property type="entry name" value="Kinase-like_dom_sf"/>
</dbReference>
<evidence type="ECO:0000256" key="10">
    <source>
        <dbReference type="ARBA" id="ARBA00048679"/>
    </source>
</evidence>
<reference evidence="15 16" key="1">
    <citation type="submission" date="2024-11" db="EMBL/GenBank/DDBJ databases">
        <title>Adaptive evolution of stress response genes in parasites aligns with host niche diversity.</title>
        <authorList>
            <person name="Hahn C."/>
            <person name="Resl P."/>
        </authorList>
    </citation>
    <scope>NUCLEOTIDE SEQUENCE [LARGE SCALE GENOMIC DNA]</scope>
    <source>
        <strain evidence="15">EGGRZ-B1_66</strain>
        <tissue evidence="15">Body</tissue>
    </source>
</reference>
<dbReference type="PROSITE" id="PS00108">
    <property type="entry name" value="PROTEIN_KINASE_ST"/>
    <property type="match status" value="1"/>
</dbReference>
<evidence type="ECO:0000256" key="7">
    <source>
        <dbReference type="ARBA" id="ARBA00022777"/>
    </source>
</evidence>
<organism evidence="15 16">
    <name type="scientific">Cichlidogyrus casuarinus</name>
    <dbReference type="NCBI Taxonomy" id="1844966"/>
    <lineage>
        <taxon>Eukaryota</taxon>
        <taxon>Metazoa</taxon>
        <taxon>Spiralia</taxon>
        <taxon>Lophotrochozoa</taxon>
        <taxon>Platyhelminthes</taxon>
        <taxon>Monogenea</taxon>
        <taxon>Monopisthocotylea</taxon>
        <taxon>Dactylogyridea</taxon>
        <taxon>Ancyrocephalidae</taxon>
        <taxon>Cichlidogyrus</taxon>
    </lineage>
</organism>
<keyword evidence="16" id="KW-1185">Reference proteome</keyword>
<comment type="catalytic activity">
    <reaction evidence="9">
        <text>L-threonyl-[protein] + ATP = O-phospho-L-threonyl-[protein] + ADP + H(+)</text>
        <dbReference type="Rhea" id="RHEA:46608"/>
        <dbReference type="Rhea" id="RHEA-COMP:11060"/>
        <dbReference type="Rhea" id="RHEA-COMP:11605"/>
        <dbReference type="ChEBI" id="CHEBI:15378"/>
        <dbReference type="ChEBI" id="CHEBI:30013"/>
        <dbReference type="ChEBI" id="CHEBI:30616"/>
        <dbReference type="ChEBI" id="CHEBI:61977"/>
        <dbReference type="ChEBI" id="CHEBI:456216"/>
        <dbReference type="EC" id="2.7.11.1"/>
    </reaction>
</comment>
<dbReference type="Pfam" id="PF00433">
    <property type="entry name" value="Pkinase_C"/>
    <property type="match status" value="1"/>
</dbReference>
<dbReference type="Proteomes" id="UP001626550">
    <property type="component" value="Unassembled WGS sequence"/>
</dbReference>
<keyword evidence="6 11" id="KW-0547">Nucleotide-binding</keyword>
<keyword evidence="8 11" id="KW-0067">ATP-binding</keyword>
<evidence type="ECO:0000256" key="5">
    <source>
        <dbReference type="ARBA" id="ARBA00022679"/>
    </source>
</evidence>
<dbReference type="InterPro" id="IPR000719">
    <property type="entry name" value="Prot_kinase_dom"/>
</dbReference>
<dbReference type="EC" id="2.7.11.1" evidence="2"/>
<dbReference type="Gene3D" id="3.30.200.20">
    <property type="entry name" value="Phosphorylase Kinase, domain 1"/>
    <property type="match status" value="1"/>
</dbReference>
<keyword evidence="5" id="KW-0808">Transferase</keyword>
<evidence type="ECO:0000259" key="13">
    <source>
        <dbReference type="PROSITE" id="PS50011"/>
    </source>
</evidence>
<keyword evidence="3 12" id="KW-0723">Serine/threonine-protein kinase</keyword>
<dbReference type="Gene3D" id="1.10.510.10">
    <property type="entry name" value="Transferase(Phosphotransferase) domain 1"/>
    <property type="match status" value="1"/>
</dbReference>
<evidence type="ECO:0000256" key="6">
    <source>
        <dbReference type="ARBA" id="ARBA00022741"/>
    </source>
</evidence>
<keyword evidence="4" id="KW-0597">Phosphoprotein</keyword>
<dbReference type="InterPro" id="IPR017892">
    <property type="entry name" value="Pkinase_C"/>
</dbReference>
<dbReference type="SMART" id="SM00133">
    <property type="entry name" value="S_TK_X"/>
    <property type="match status" value="1"/>
</dbReference>
<evidence type="ECO:0000256" key="12">
    <source>
        <dbReference type="RuleBase" id="RU000304"/>
    </source>
</evidence>
<name>A0ABD2Q9Z0_9PLAT</name>
<evidence type="ECO:0000256" key="1">
    <source>
        <dbReference type="ARBA" id="ARBA00009804"/>
    </source>
</evidence>
<dbReference type="GO" id="GO:0005524">
    <property type="term" value="F:ATP binding"/>
    <property type="evidence" value="ECO:0007669"/>
    <property type="project" value="UniProtKB-UniRule"/>
</dbReference>
<evidence type="ECO:0000259" key="14">
    <source>
        <dbReference type="PROSITE" id="PS51285"/>
    </source>
</evidence>
<dbReference type="PROSITE" id="PS00107">
    <property type="entry name" value="PROTEIN_KINASE_ATP"/>
    <property type="match status" value="1"/>
</dbReference>
<dbReference type="GO" id="GO:0004674">
    <property type="term" value="F:protein serine/threonine kinase activity"/>
    <property type="evidence" value="ECO:0007669"/>
    <property type="project" value="UniProtKB-KW"/>
</dbReference>
<evidence type="ECO:0000256" key="2">
    <source>
        <dbReference type="ARBA" id="ARBA00012513"/>
    </source>
</evidence>
<evidence type="ECO:0000313" key="15">
    <source>
        <dbReference type="EMBL" id="KAL3316293.1"/>
    </source>
</evidence>